<accession>A0A087G202</accession>
<dbReference type="Gramene" id="KFK23904">
    <property type="protein sequence ID" value="KFK23904"/>
    <property type="gene ID" value="AALP_AAs73454U000100"/>
</dbReference>
<dbReference type="Proteomes" id="UP000029120">
    <property type="component" value="Unassembled WGS sequence"/>
</dbReference>
<sequence length="84" mass="9222">MVASPSSSGSASPLSMSSRYDENFNLTHRFRTGSAPLLGDSVFILPVWWLLGGSREICAATLRKLLSLKFVHSGSKSLCFWDEI</sequence>
<protein>
    <submittedName>
        <fullName evidence="1">Uncharacterized protein</fullName>
    </submittedName>
</protein>
<name>A0A087G202_ARAAL</name>
<dbReference type="AlphaFoldDB" id="A0A087G202"/>
<proteinExistence type="predicted"/>
<dbReference type="EMBL" id="KL973987">
    <property type="protein sequence ID" value="KFK23904.1"/>
    <property type="molecule type" value="Genomic_DNA"/>
</dbReference>
<reference evidence="2" key="1">
    <citation type="journal article" date="2015" name="Nat. Plants">
        <title>Genome expansion of Arabis alpina linked with retrotransposition and reduced symmetric DNA methylation.</title>
        <authorList>
            <person name="Willing E.M."/>
            <person name="Rawat V."/>
            <person name="Mandakova T."/>
            <person name="Maumus F."/>
            <person name="James G.V."/>
            <person name="Nordstroem K.J."/>
            <person name="Becker C."/>
            <person name="Warthmann N."/>
            <person name="Chica C."/>
            <person name="Szarzynska B."/>
            <person name="Zytnicki M."/>
            <person name="Albani M.C."/>
            <person name="Kiefer C."/>
            <person name="Bergonzi S."/>
            <person name="Castaings L."/>
            <person name="Mateos J.L."/>
            <person name="Berns M.C."/>
            <person name="Bujdoso N."/>
            <person name="Piofczyk T."/>
            <person name="de Lorenzo L."/>
            <person name="Barrero-Sicilia C."/>
            <person name="Mateos I."/>
            <person name="Piednoel M."/>
            <person name="Hagmann J."/>
            <person name="Chen-Min-Tao R."/>
            <person name="Iglesias-Fernandez R."/>
            <person name="Schuster S.C."/>
            <person name="Alonso-Blanco C."/>
            <person name="Roudier F."/>
            <person name="Carbonero P."/>
            <person name="Paz-Ares J."/>
            <person name="Davis S.J."/>
            <person name="Pecinka A."/>
            <person name="Quesneville H."/>
            <person name="Colot V."/>
            <person name="Lysak M.A."/>
            <person name="Weigel D."/>
            <person name="Coupland G."/>
            <person name="Schneeberger K."/>
        </authorList>
    </citation>
    <scope>NUCLEOTIDE SEQUENCE [LARGE SCALE GENOMIC DNA]</scope>
    <source>
        <strain evidence="2">cv. Pajares</strain>
    </source>
</reference>
<organism evidence="1 2">
    <name type="scientific">Arabis alpina</name>
    <name type="common">Alpine rock-cress</name>
    <dbReference type="NCBI Taxonomy" id="50452"/>
    <lineage>
        <taxon>Eukaryota</taxon>
        <taxon>Viridiplantae</taxon>
        <taxon>Streptophyta</taxon>
        <taxon>Embryophyta</taxon>
        <taxon>Tracheophyta</taxon>
        <taxon>Spermatophyta</taxon>
        <taxon>Magnoliopsida</taxon>
        <taxon>eudicotyledons</taxon>
        <taxon>Gunneridae</taxon>
        <taxon>Pentapetalae</taxon>
        <taxon>rosids</taxon>
        <taxon>malvids</taxon>
        <taxon>Brassicales</taxon>
        <taxon>Brassicaceae</taxon>
        <taxon>Arabideae</taxon>
        <taxon>Arabis</taxon>
    </lineage>
</organism>
<gene>
    <name evidence="1" type="ORF">AALP_AAs73454U000100</name>
</gene>
<keyword evidence="2" id="KW-1185">Reference proteome</keyword>
<evidence type="ECO:0000313" key="2">
    <source>
        <dbReference type="Proteomes" id="UP000029120"/>
    </source>
</evidence>
<evidence type="ECO:0000313" key="1">
    <source>
        <dbReference type="EMBL" id="KFK23904.1"/>
    </source>
</evidence>